<reference evidence="5 6" key="1">
    <citation type="journal article" date="2010" name="Nature">
        <title>Genome sequencing and analysis of the model grass Brachypodium distachyon.</title>
        <authorList>
            <consortium name="International Brachypodium Initiative"/>
        </authorList>
    </citation>
    <scope>NUCLEOTIDE SEQUENCE [LARGE SCALE GENOMIC DNA]</scope>
    <source>
        <strain evidence="5 6">Bd21</strain>
    </source>
</reference>
<dbReference type="Gramene" id="KQJ85014">
    <property type="protein sequence ID" value="KQJ85014"/>
    <property type="gene ID" value="BRADI_5g24320v3"/>
</dbReference>
<dbReference type="Proteomes" id="UP000008810">
    <property type="component" value="Chromosome 5"/>
</dbReference>
<dbReference type="ExpressionAtlas" id="A0A0Q3EAZ3">
    <property type="expression patterns" value="baseline"/>
</dbReference>
<keyword evidence="7" id="KW-1185">Reference proteome</keyword>
<reference evidence="5" key="2">
    <citation type="submission" date="2017-06" db="EMBL/GenBank/DDBJ databases">
        <title>WGS assembly of Brachypodium distachyon.</title>
        <authorList>
            <consortium name="The International Brachypodium Initiative"/>
            <person name="Lucas S."/>
            <person name="Harmon-Smith M."/>
            <person name="Lail K."/>
            <person name="Tice H."/>
            <person name="Grimwood J."/>
            <person name="Bruce D."/>
            <person name="Barry K."/>
            <person name="Shu S."/>
            <person name="Lindquist E."/>
            <person name="Wang M."/>
            <person name="Pitluck S."/>
            <person name="Vogel J.P."/>
            <person name="Garvin D.F."/>
            <person name="Mockler T.C."/>
            <person name="Schmutz J."/>
            <person name="Rokhsar D."/>
            <person name="Bevan M.W."/>
        </authorList>
    </citation>
    <scope>NUCLEOTIDE SEQUENCE</scope>
    <source>
        <strain evidence="5">Bd21</strain>
    </source>
</reference>
<evidence type="ECO:0000259" key="4">
    <source>
        <dbReference type="Pfam" id="PF13947"/>
    </source>
</evidence>
<dbReference type="STRING" id="15368.A0A0Q3EAZ3"/>
<organism evidence="5">
    <name type="scientific">Brachypodium distachyon</name>
    <name type="common">Purple false brome</name>
    <name type="synonym">Trachynia distachya</name>
    <dbReference type="NCBI Taxonomy" id="15368"/>
    <lineage>
        <taxon>Eukaryota</taxon>
        <taxon>Viridiplantae</taxon>
        <taxon>Streptophyta</taxon>
        <taxon>Embryophyta</taxon>
        <taxon>Tracheophyta</taxon>
        <taxon>Spermatophyta</taxon>
        <taxon>Magnoliopsida</taxon>
        <taxon>Liliopsida</taxon>
        <taxon>Poales</taxon>
        <taxon>Poaceae</taxon>
        <taxon>BOP clade</taxon>
        <taxon>Pooideae</taxon>
        <taxon>Stipodae</taxon>
        <taxon>Brachypodieae</taxon>
        <taxon>Brachypodium</taxon>
    </lineage>
</organism>
<evidence type="ECO:0000256" key="3">
    <source>
        <dbReference type="SAM" id="SignalP"/>
    </source>
</evidence>
<evidence type="ECO:0000313" key="6">
    <source>
        <dbReference type="EnsemblPlants" id="KQJ85014"/>
    </source>
</evidence>
<evidence type="ECO:0000256" key="1">
    <source>
        <dbReference type="ARBA" id="ARBA00004167"/>
    </source>
</evidence>
<dbReference type="EMBL" id="CM000884">
    <property type="protein sequence ID" value="KQJ85014.1"/>
    <property type="molecule type" value="Genomic_DNA"/>
</dbReference>
<proteinExistence type="predicted"/>
<comment type="subcellular location">
    <subcellularLocation>
        <location evidence="1">Membrane</location>
        <topology evidence="1">Single-pass membrane protein</topology>
    </subcellularLocation>
</comment>
<dbReference type="AlphaFoldDB" id="A0A0Q3EAZ3"/>
<dbReference type="Pfam" id="PF13947">
    <property type="entry name" value="GUB_WAK_bind"/>
    <property type="match status" value="1"/>
</dbReference>
<dbReference type="GO" id="GO:0030247">
    <property type="term" value="F:polysaccharide binding"/>
    <property type="evidence" value="ECO:0007669"/>
    <property type="project" value="InterPro"/>
</dbReference>
<feature type="chain" id="PRO_5033237881" description="Wall-associated receptor kinase galacturonan-binding domain-containing protein" evidence="3">
    <location>
        <begin position="17"/>
        <end position="222"/>
    </location>
</feature>
<evidence type="ECO:0000256" key="2">
    <source>
        <dbReference type="ARBA" id="ARBA00022729"/>
    </source>
</evidence>
<name>A0A0Q3EAZ3_BRADI</name>
<dbReference type="InParanoid" id="A0A0Q3EAZ3"/>
<dbReference type="OrthoDB" id="691538at2759"/>
<dbReference type="FunCoup" id="A0A0Q3EAZ3">
    <property type="interactions" value="1"/>
</dbReference>
<reference evidence="6" key="3">
    <citation type="submission" date="2018-08" db="UniProtKB">
        <authorList>
            <consortium name="EnsemblPlants"/>
        </authorList>
    </citation>
    <scope>IDENTIFICATION</scope>
    <source>
        <strain evidence="6">cv. Bd21</strain>
    </source>
</reference>
<dbReference type="InterPro" id="IPR025287">
    <property type="entry name" value="WAK_GUB"/>
</dbReference>
<dbReference type="EnsemblPlants" id="KQJ85014">
    <property type="protein sequence ID" value="KQJ85014"/>
    <property type="gene ID" value="BRADI_5g24320v3"/>
</dbReference>
<protein>
    <recommendedName>
        <fullName evidence="4">Wall-associated receptor kinase galacturonan-binding domain-containing protein</fullName>
    </recommendedName>
</protein>
<dbReference type="GO" id="GO:0016020">
    <property type="term" value="C:membrane"/>
    <property type="evidence" value="ECO:0007669"/>
    <property type="project" value="UniProtKB-SubCell"/>
</dbReference>
<feature type="domain" description="Wall-associated receptor kinase galacturonan-binding" evidence="4">
    <location>
        <begin position="24"/>
        <end position="86"/>
    </location>
</feature>
<evidence type="ECO:0000313" key="5">
    <source>
        <dbReference type="EMBL" id="KQJ85014.1"/>
    </source>
</evidence>
<sequence length="222" mass="23724">MITALMLQLLTATALAAPVALPGCPKACGNVTVPYPFGIGQGCFREGFNLTCNKTSQPPKLFVGGGGTASAEVVEISLLDGTVRINTKMLQESSLETFNGTWPASLAPTAGRLTVSAKHNQFMTMGCDLVVGLVDDVDRYISVCATYCQYGNGLNASSCSGLGCCEMLVAEPADQEWFREKGAMLQLNYPEEQQKIADSTVVPAVLEWSLDVNRDKDMLLVE</sequence>
<evidence type="ECO:0000313" key="7">
    <source>
        <dbReference type="Proteomes" id="UP000008810"/>
    </source>
</evidence>
<gene>
    <name evidence="5" type="ORF">BRADI_5g24320v3</name>
</gene>
<accession>A0A0Q3EAZ3</accession>
<keyword evidence="2 3" id="KW-0732">Signal</keyword>
<feature type="signal peptide" evidence="3">
    <location>
        <begin position="1"/>
        <end position="16"/>
    </location>
</feature>
<dbReference type="PANTHER" id="PTHR33491">
    <property type="entry name" value="OSJNBA0016N04.9 PROTEIN"/>
    <property type="match status" value="1"/>
</dbReference>